<gene>
    <name evidence="1" type="ORF">RCOM_1710820</name>
</gene>
<name>B9S284_RICCO</name>
<organism evidence="1 2">
    <name type="scientific">Ricinus communis</name>
    <name type="common">Castor bean</name>
    <dbReference type="NCBI Taxonomy" id="3988"/>
    <lineage>
        <taxon>Eukaryota</taxon>
        <taxon>Viridiplantae</taxon>
        <taxon>Streptophyta</taxon>
        <taxon>Embryophyta</taxon>
        <taxon>Tracheophyta</taxon>
        <taxon>Spermatophyta</taxon>
        <taxon>Magnoliopsida</taxon>
        <taxon>eudicotyledons</taxon>
        <taxon>Gunneridae</taxon>
        <taxon>Pentapetalae</taxon>
        <taxon>rosids</taxon>
        <taxon>fabids</taxon>
        <taxon>Malpighiales</taxon>
        <taxon>Euphorbiaceae</taxon>
        <taxon>Acalyphoideae</taxon>
        <taxon>Acalypheae</taxon>
        <taxon>Ricinus</taxon>
    </lineage>
</organism>
<dbReference type="EMBL" id="EQ973847">
    <property type="protein sequence ID" value="EEF42292.1"/>
    <property type="molecule type" value="Genomic_DNA"/>
</dbReference>
<dbReference type="Proteomes" id="UP000008311">
    <property type="component" value="Unassembled WGS sequence"/>
</dbReference>
<dbReference type="InParanoid" id="B9S284"/>
<proteinExistence type="predicted"/>
<evidence type="ECO:0000313" key="1">
    <source>
        <dbReference type="EMBL" id="EEF42292.1"/>
    </source>
</evidence>
<protein>
    <submittedName>
        <fullName evidence="1">Uncharacterized protein</fullName>
    </submittedName>
</protein>
<evidence type="ECO:0000313" key="2">
    <source>
        <dbReference type="Proteomes" id="UP000008311"/>
    </source>
</evidence>
<reference evidence="2" key="1">
    <citation type="journal article" date="2010" name="Nat. Biotechnol.">
        <title>Draft genome sequence of the oilseed species Ricinus communis.</title>
        <authorList>
            <person name="Chan A.P."/>
            <person name="Crabtree J."/>
            <person name="Zhao Q."/>
            <person name="Lorenzi H."/>
            <person name="Orvis J."/>
            <person name="Puiu D."/>
            <person name="Melake-Berhan A."/>
            <person name="Jones K.M."/>
            <person name="Redman J."/>
            <person name="Chen G."/>
            <person name="Cahoon E.B."/>
            <person name="Gedil M."/>
            <person name="Stanke M."/>
            <person name="Haas B.J."/>
            <person name="Wortman J.R."/>
            <person name="Fraser-Liggett C.M."/>
            <person name="Ravel J."/>
            <person name="Rabinowicz P.D."/>
        </authorList>
    </citation>
    <scope>NUCLEOTIDE SEQUENCE [LARGE SCALE GENOMIC DNA]</scope>
    <source>
        <strain evidence="2">cv. Hale</strain>
    </source>
</reference>
<dbReference type="AlphaFoldDB" id="B9S284"/>
<sequence>MEFDVFKLAQDPSMQHPQDLLEACLIHEVESDDEALEVVAYNNTLNAQLALPHRQSLRYESLPRDLFSINALREEDAPNVELKQLPPNLE</sequence>
<accession>B9S284</accession>
<keyword evidence="2" id="KW-1185">Reference proteome</keyword>